<reference evidence="2 3" key="1">
    <citation type="submission" date="2016-10" db="EMBL/GenBank/DDBJ databases">
        <authorList>
            <person name="de Groot N.N."/>
        </authorList>
    </citation>
    <scope>NUCLEOTIDE SEQUENCE [LARGE SCALE GENOMIC DNA]</scope>
    <source>
        <strain evidence="2 3">CPCC 202699</strain>
    </source>
</reference>
<evidence type="ECO:0000313" key="3">
    <source>
        <dbReference type="Proteomes" id="UP000199515"/>
    </source>
</evidence>
<dbReference type="AlphaFoldDB" id="A0A1H3EZ56"/>
<dbReference type="STRING" id="589385.SAMN05421504_1031041"/>
<gene>
    <name evidence="2" type="ORF">SAMN05421504_1031041</name>
</gene>
<feature type="domain" description="DUF4253" evidence="1">
    <location>
        <begin position="143"/>
        <end position="252"/>
    </location>
</feature>
<name>A0A1H3EZ56_9PSEU</name>
<protein>
    <recommendedName>
        <fullName evidence="1">DUF4253 domain-containing protein</fullName>
    </recommendedName>
</protein>
<dbReference type="Proteomes" id="UP000199515">
    <property type="component" value="Unassembled WGS sequence"/>
</dbReference>
<evidence type="ECO:0000259" key="1">
    <source>
        <dbReference type="Pfam" id="PF14062"/>
    </source>
</evidence>
<dbReference type="InterPro" id="IPR025349">
    <property type="entry name" value="DUF4253"/>
</dbReference>
<dbReference type="RefSeq" id="WP_176968681.1">
    <property type="nucleotide sequence ID" value="NZ_FNON01000003.1"/>
</dbReference>
<dbReference type="EMBL" id="FNON01000003">
    <property type="protein sequence ID" value="SDX84076.1"/>
    <property type="molecule type" value="Genomic_DNA"/>
</dbReference>
<keyword evidence="3" id="KW-1185">Reference proteome</keyword>
<proteinExistence type="predicted"/>
<sequence length="253" mass="28104">MSVIPFRFLDTLPELPQPSGNWHDNLWVSDESTTAQTYREFIAAAGETGIWPVVIPDDFRFARPAEDWIVDRGRLPSAVEDVGAIRALDVFEAWWDPPPDYDRRFRPFGPDFPGLTRRSPKRTKPFEEAAWAGGMLANSPGSRLGLVRAGRPADIPAAIGWAGMIAMTDRVAALSAVLRSWEDRFGAVLVELGFDSLAFSVAAPPTTLKRGIAVAAEHRAFAPASFGRYLEQWTVQAYAEGILGSHFWRFTWV</sequence>
<organism evidence="2 3">
    <name type="scientific">Amycolatopsis xylanica</name>
    <dbReference type="NCBI Taxonomy" id="589385"/>
    <lineage>
        <taxon>Bacteria</taxon>
        <taxon>Bacillati</taxon>
        <taxon>Actinomycetota</taxon>
        <taxon>Actinomycetes</taxon>
        <taxon>Pseudonocardiales</taxon>
        <taxon>Pseudonocardiaceae</taxon>
        <taxon>Amycolatopsis</taxon>
    </lineage>
</organism>
<dbReference type="Pfam" id="PF14062">
    <property type="entry name" value="DUF4253"/>
    <property type="match status" value="1"/>
</dbReference>
<accession>A0A1H3EZ56</accession>
<evidence type="ECO:0000313" key="2">
    <source>
        <dbReference type="EMBL" id="SDX84076.1"/>
    </source>
</evidence>